<accession>A0A1J5STM9</accession>
<evidence type="ECO:0000313" key="1">
    <source>
        <dbReference type="EMBL" id="OIR07384.1"/>
    </source>
</evidence>
<organism evidence="1">
    <name type="scientific">mine drainage metagenome</name>
    <dbReference type="NCBI Taxonomy" id="410659"/>
    <lineage>
        <taxon>unclassified sequences</taxon>
        <taxon>metagenomes</taxon>
        <taxon>ecological metagenomes</taxon>
    </lineage>
</organism>
<comment type="caution">
    <text evidence="1">The sequence shown here is derived from an EMBL/GenBank/DDBJ whole genome shotgun (WGS) entry which is preliminary data.</text>
</comment>
<dbReference type="EMBL" id="MLJW01000037">
    <property type="protein sequence ID" value="OIR07384.1"/>
    <property type="molecule type" value="Genomic_DNA"/>
</dbReference>
<dbReference type="AlphaFoldDB" id="A0A1J5STM9"/>
<sequence>MEHTELQLPENIVPVPAGAYPNVSHWLEESIWGHRLWHRQTPWLVFLEMLNVADGHAAGGTPFGTSLHFEKDHVRSRKRLLLRHLLYRNAELTLLASKQRPDGELWEAWSKYFAQQLDDDAKIDVAFLRIRFPRFRDFAATIKLLRDTTVYPSNAIGETSSERRWTSTFVFPFGAAALYVDLDESFSRDATRFGRTGDILYQMLARSKYAAELKPIFQAFLNSDRQLNKLVAKLEDPASEEWNGGDRESSYLPYRRHAAYDRLAEDWLHIHRLNLAGYDAYQHYVNLAAFHLILYHLETAAAWAKWPQVRFFCEVLAPRMEAVRRLSIESFQANEGATLQALNAGWERILSSSEFLQMEAEARDLPEEDRVAEMRDFIHERMALPADDYLGCSTTSELKARIWESLESKADDNLGLLHRAYGRACGLVSRRGARLYRYAPTDSFLKTIVLATVERRMELREFLQTIFTRYHLVFGPNEANAARGSADFDASVFEKNARRLEERLKSMGMLNRLSDGVAFVENPNPSI</sequence>
<protein>
    <submittedName>
        <fullName evidence="1">Uncharacterized protein</fullName>
    </submittedName>
</protein>
<proteinExistence type="predicted"/>
<gene>
    <name evidence="1" type="ORF">GALL_103400</name>
</gene>
<name>A0A1J5STM9_9ZZZZ</name>
<reference evidence="1" key="1">
    <citation type="submission" date="2016-10" db="EMBL/GenBank/DDBJ databases">
        <title>Sequence of Gallionella enrichment culture.</title>
        <authorList>
            <person name="Poehlein A."/>
            <person name="Muehling M."/>
            <person name="Daniel R."/>
        </authorList>
    </citation>
    <scope>NUCLEOTIDE SEQUENCE</scope>
</reference>